<reference evidence="5 6" key="1">
    <citation type="journal article" date="2016" name="Genome Announc.">
        <title>Complete Genome Sequence of Thiostrepton-Producing Streptomyces laurentii ATCC 31255.</title>
        <authorList>
            <person name="Doi K."/>
            <person name="Fujino Y."/>
            <person name="Nagayoshi Y."/>
            <person name="Ohshima T."/>
            <person name="Ogata S."/>
        </authorList>
    </citation>
    <scope>NUCLEOTIDE SEQUENCE [LARGE SCALE GENOMIC DNA]</scope>
    <source>
        <strain evidence="5 6">ATCC 31255</strain>
    </source>
</reference>
<protein>
    <submittedName>
        <fullName evidence="5">Lipase</fullName>
    </submittedName>
</protein>
<evidence type="ECO:0000256" key="2">
    <source>
        <dbReference type="ARBA" id="ARBA00022963"/>
    </source>
</evidence>
<name>A0A160P6Z2_STRLU</name>
<organism evidence="5 6">
    <name type="scientific">Streptomyces laurentii</name>
    <dbReference type="NCBI Taxonomy" id="39478"/>
    <lineage>
        <taxon>Bacteria</taxon>
        <taxon>Bacillati</taxon>
        <taxon>Actinomycetota</taxon>
        <taxon>Actinomycetes</taxon>
        <taxon>Kitasatosporales</taxon>
        <taxon>Streptomycetaceae</taxon>
        <taxon>Streptomyces</taxon>
    </lineage>
</organism>
<dbReference type="Pfam" id="PF03403">
    <property type="entry name" value="PAF-AH_p_II"/>
    <property type="match status" value="2"/>
</dbReference>
<feature type="chain" id="PRO_5039399040" evidence="4">
    <location>
        <begin position="27"/>
        <end position="413"/>
    </location>
</feature>
<keyword evidence="3" id="KW-0443">Lipid metabolism</keyword>
<dbReference type="AlphaFoldDB" id="A0A160P6Z2"/>
<keyword evidence="2" id="KW-0442">Lipid degradation</keyword>
<keyword evidence="4" id="KW-0732">Signal</keyword>
<evidence type="ECO:0000256" key="1">
    <source>
        <dbReference type="ARBA" id="ARBA00022801"/>
    </source>
</evidence>
<dbReference type="Proteomes" id="UP000217676">
    <property type="component" value="Chromosome"/>
</dbReference>
<evidence type="ECO:0000313" key="6">
    <source>
        <dbReference type="Proteomes" id="UP000217676"/>
    </source>
</evidence>
<dbReference type="EMBL" id="AP017424">
    <property type="protein sequence ID" value="BAU87659.1"/>
    <property type="molecule type" value="Genomic_DNA"/>
</dbReference>
<evidence type="ECO:0000313" key="5">
    <source>
        <dbReference type="EMBL" id="BAU87659.1"/>
    </source>
</evidence>
<dbReference type="KEGG" id="slau:SLA_6793"/>
<keyword evidence="6" id="KW-1185">Reference proteome</keyword>
<sequence length="413" mass="43228">MNTLTRVTAIALTACALALPAATLPAAATTTAPPPAPSTVAVRSLPALAPGASPAASPTASTPLELPAPTGRFAVGAGELHLVDRSRPDPWVPTADGRELMVTVRYPAARRTEGAPAPYTTEEEARLLLEATGVTDPAGVRDLTSVNTYSAQDVRPAPGRHPLVVLSPGFGMPRYTLTGLAVDLASRGYVVATVDHAYETLGTSVPGGRVLAPCVACDQLEAGRIEGADVTAVRTADVRFLLDRLTGPRAVQPYARMIDRNRIGMAGHSIGGASAAAAMIADRRIDAGVNMDGSFWDTLPAGGLGGRPFLFLGTDAMHRPGGVDTSWDTTWKALGGEKRWLTVAGTDHLSFTDAPVILRHFGLPNEGDIPDARSQAVTRAYLAAFFGRHLRGEAQPLLDGPSPLHPEVRFNNP</sequence>
<evidence type="ECO:0000256" key="4">
    <source>
        <dbReference type="SAM" id="SignalP"/>
    </source>
</evidence>
<dbReference type="GO" id="GO:0016042">
    <property type="term" value="P:lipid catabolic process"/>
    <property type="evidence" value="ECO:0007669"/>
    <property type="project" value="UniProtKB-KW"/>
</dbReference>
<dbReference type="Gene3D" id="3.40.50.1820">
    <property type="entry name" value="alpha/beta hydrolase"/>
    <property type="match status" value="1"/>
</dbReference>
<proteinExistence type="predicted"/>
<accession>A0A160P6Z2</accession>
<evidence type="ECO:0000256" key="3">
    <source>
        <dbReference type="ARBA" id="ARBA00023098"/>
    </source>
</evidence>
<gene>
    <name evidence="5" type="ORF">SLA_6793</name>
</gene>
<keyword evidence="1" id="KW-0378">Hydrolase</keyword>
<dbReference type="GO" id="GO:0003847">
    <property type="term" value="F:1-alkyl-2-acetylglycerophosphocholine esterase activity"/>
    <property type="evidence" value="ECO:0007669"/>
    <property type="project" value="TreeGrafter"/>
</dbReference>
<feature type="signal peptide" evidence="4">
    <location>
        <begin position="1"/>
        <end position="26"/>
    </location>
</feature>
<dbReference type="PANTHER" id="PTHR10272:SF0">
    <property type="entry name" value="PLATELET-ACTIVATING FACTOR ACETYLHYDROLASE"/>
    <property type="match status" value="1"/>
</dbReference>
<dbReference type="InterPro" id="IPR029058">
    <property type="entry name" value="AB_hydrolase_fold"/>
</dbReference>
<dbReference type="PANTHER" id="PTHR10272">
    <property type="entry name" value="PLATELET-ACTIVATING FACTOR ACETYLHYDROLASE"/>
    <property type="match status" value="1"/>
</dbReference>
<dbReference type="SUPFAM" id="SSF53474">
    <property type="entry name" value="alpha/beta-Hydrolases"/>
    <property type="match status" value="1"/>
</dbReference>